<accession>A0A0L0CAJ8</accession>
<dbReference type="PROSITE" id="PS50263">
    <property type="entry name" value="CN_HYDROLASE"/>
    <property type="match status" value="1"/>
</dbReference>
<keyword evidence="4" id="KW-0732">Signal</keyword>
<comment type="similarity">
    <text evidence="1">Belongs to the carbon-nitrogen hydrolase superfamily. BTD/VNN family.</text>
</comment>
<dbReference type="PANTHER" id="PTHR10609">
    <property type="entry name" value="BIOTINIDASE-RELATED"/>
    <property type="match status" value="1"/>
</dbReference>
<dbReference type="OrthoDB" id="10250282at2759"/>
<evidence type="ECO:0000313" key="7">
    <source>
        <dbReference type="Proteomes" id="UP000037069"/>
    </source>
</evidence>
<evidence type="ECO:0000256" key="3">
    <source>
        <dbReference type="SAM" id="Phobius"/>
    </source>
</evidence>
<feature type="transmembrane region" description="Helical" evidence="3">
    <location>
        <begin position="525"/>
        <end position="543"/>
    </location>
</feature>
<dbReference type="Gene3D" id="3.60.110.10">
    <property type="entry name" value="Carbon-nitrogen hydrolase"/>
    <property type="match status" value="1"/>
</dbReference>
<dbReference type="Pfam" id="PF19018">
    <property type="entry name" value="Vanin_C"/>
    <property type="match status" value="1"/>
</dbReference>
<evidence type="ECO:0000256" key="2">
    <source>
        <dbReference type="ARBA" id="ARBA00022801"/>
    </source>
</evidence>
<organism evidence="6 7">
    <name type="scientific">Lucilia cuprina</name>
    <name type="common">Green bottle fly</name>
    <name type="synonym">Australian sheep blowfly</name>
    <dbReference type="NCBI Taxonomy" id="7375"/>
    <lineage>
        <taxon>Eukaryota</taxon>
        <taxon>Metazoa</taxon>
        <taxon>Ecdysozoa</taxon>
        <taxon>Arthropoda</taxon>
        <taxon>Hexapoda</taxon>
        <taxon>Insecta</taxon>
        <taxon>Pterygota</taxon>
        <taxon>Neoptera</taxon>
        <taxon>Endopterygota</taxon>
        <taxon>Diptera</taxon>
        <taxon>Brachycera</taxon>
        <taxon>Muscomorpha</taxon>
        <taxon>Oestroidea</taxon>
        <taxon>Calliphoridae</taxon>
        <taxon>Luciliinae</taxon>
        <taxon>Lucilia</taxon>
    </lineage>
</organism>
<dbReference type="InterPro" id="IPR036526">
    <property type="entry name" value="C-N_Hydrolase_sf"/>
</dbReference>
<gene>
    <name evidence="6" type="ORF">FF38_09233</name>
</gene>
<dbReference type="Pfam" id="PF00795">
    <property type="entry name" value="CN_hydrolase"/>
    <property type="match status" value="1"/>
</dbReference>
<evidence type="ECO:0000256" key="4">
    <source>
        <dbReference type="SAM" id="SignalP"/>
    </source>
</evidence>
<dbReference type="AlphaFoldDB" id="A0A0L0CAJ8"/>
<dbReference type="STRING" id="7375.A0A0L0CAJ8"/>
<dbReference type="Proteomes" id="UP000037069">
    <property type="component" value="Unassembled WGS sequence"/>
</dbReference>
<protein>
    <submittedName>
        <fullName evidence="6">Vanin-like protein 1</fullName>
    </submittedName>
</protein>
<comment type="caution">
    <text evidence="6">The sequence shown here is derived from an EMBL/GenBank/DDBJ whole genome shotgun (WGS) entry which is preliminary data.</text>
</comment>
<dbReference type="OMA" id="HLWRHEY"/>
<reference evidence="6 7" key="1">
    <citation type="journal article" date="2015" name="Nat. Commun.">
        <title>Lucilia cuprina genome unlocks parasitic fly biology to underpin future interventions.</title>
        <authorList>
            <person name="Anstead C.A."/>
            <person name="Korhonen P.K."/>
            <person name="Young N.D."/>
            <person name="Hall R.S."/>
            <person name="Jex A.R."/>
            <person name="Murali S.C."/>
            <person name="Hughes D.S."/>
            <person name="Lee S.F."/>
            <person name="Perry T."/>
            <person name="Stroehlein A.J."/>
            <person name="Ansell B.R."/>
            <person name="Breugelmans B."/>
            <person name="Hofmann A."/>
            <person name="Qu J."/>
            <person name="Dugan S."/>
            <person name="Lee S.L."/>
            <person name="Chao H."/>
            <person name="Dinh H."/>
            <person name="Han Y."/>
            <person name="Doddapaneni H.V."/>
            <person name="Worley K.C."/>
            <person name="Muzny D.M."/>
            <person name="Ioannidis P."/>
            <person name="Waterhouse R.M."/>
            <person name="Zdobnov E.M."/>
            <person name="James P.J."/>
            <person name="Bagnall N.H."/>
            <person name="Kotze A.C."/>
            <person name="Gibbs R.A."/>
            <person name="Richards S."/>
            <person name="Batterham P."/>
            <person name="Gasser R.B."/>
        </authorList>
    </citation>
    <scope>NUCLEOTIDE SEQUENCE [LARGE SCALE GENOMIC DNA]</scope>
    <source>
        <strain evidence="6 7">LS</strain>
        <tissue evidence="6">Full body</tissue>
    </source>
</reference>
<evidence type="ECO:0000313" key="6">
    <source>
        <dbReference type="EMBL" id="KNC28469.1"/>
    </source>
</evidence>
<keyword evidence="3" id="KW-0472">Membrane</keyword>
<dbReference type="GO" id="GO:0016787">
    <property type="term" value="F:hydrolase activity"/>
    <property type="evidence" value="ECO:0007669"/>
    <property type="project" value="UniProtKB-KW"/>
</dbReference>
<keyword evidence="3" id="KW-1133">Transmembrane helix</keyword>
<keyword evidence="7" id="KW-1185">Reference proteome</keyword>
<name>A0A0L0CAJ8_LUCCU</name>
<dbReference type="EMBL" id="JRES01000767">
    <property type="protein sequence ID" value="KNC28469.1"/>
    <property type="molecule type" value="Genomic_DNA"/>
</dbReference>
<dbReference type="InterPro" id="IPR003010">
    <property type="entry name" value="C-N_Hydrolase"/>
</dbReference>
<feature type="domain" description="CN hydrolase" evidence="5">
    <location>
        <begin position="29"/>
        <end position="292"/>
    </location>
</feature>
<evidence type="ECO:0000259" key="5">
    <source>
        <dbReference type="PROSITE" id="PS50263"/>
    </source>
</evidence>
<proteinExistence type="inferred from homology"/>
<dbReference type="InterPro" id="IPR040154">
    <property type="entry name" value="Biotinidase/VNN"/>
</dbReference>
<sequence length="546" mass="62241">MGFKNAILFLVLAILQLTEQLSLPSDPTYNAGVVEFIPAMNGQGKVLVKDNLKRMKNIIESEQTKDLDILVFPEFVLNNLDMMTFVPDPKDNIVPCELPNYDWFLSELSCVVRSRKLYVVINIVEKFECLASEEHCDDDGLKKYNTNIVFDRQGRVISRYRKTHLYRYEWYKESVLPQAELATFTTDFGVTFGHFICFDMLFYEPAMVLIRQLNITDIVYPTYWFSELPFLTAVQLQEGWAFANNVNLLAADGSYPAGQNTGSGIFAGRLGRLTAVINEVPTTQLLTAKVPKHQNLSNYQLPPVVKPLFEPKLESNRYTKLDLLRDYNVDIFNTSLLEESFTQVNEMLCHHNFCCSFNVQRVKIADSIKHSSYRYRLAAYQGSQTTFQRIDSSNQSVCALIACTGSELYTCGHIFPESVLVGNKYYFSTINITGNFIKSNRRLIMPSTVNSVMLPLTVDSFEWKELDSNSSTNIQMNLLGPQQDLLTFGIWANYYSTVKNTHNLYTVTKNAPKPVHNSAFPLNTIFNNILVLGLLMFVANNLFKTI</sequence>
<keyword evidence="2" id="KW-0378">Hydrolase</keyword>
<dbReference type="SUPFAM" id="SSF56317">
    <property type="entry name" value="Carbon-nitrogen hydrolase"/>
    <property type="match status" value="1"/>
</dbReference>
<dbReference type="InterPro" id="IPR043957">
    <property type="entry name" value="Vanin_C"/>
</dbReference>
<keyword evidence="3" id="KW-0812">Transmembrane</keyword>
<dbReference type="PANTHER" id="PTHR10609:SF14">
    <property type="entry name" value="BIOTINIDASE"/>
    <property type="match status" value="1"/>
</dbReference>
<evidence type="ECO:0000256" key="1">
    <source>
        <dbReference type="ARBA" id="ARBA00008225"/>
    </source>
</evidence>
<feature type="chain" id="PRO_5005536059" evidence="4">
    <location>
        <begin position="21"/>
        <end position="546"/>
    </location>
</feature>
<feature type="signal peptide" evidence="4">
    <location>
        <begin position="1"/>
        <end position="20"/>
    </location>
</feature>